<proteinExistence type="predicted"/>
<evidence type="ECO:0000256" key="1">
    <source>
        <dbReference type="SAM" id="Phobius"/>
    </source>
</evidence>
<evidence type="ECO:0000313" key="2">
    <source>
        <dbReference type="EMBL" id="CCH17504.1"/>
    </source>
</evidence>
<comment type="caution">
    <text evidence="2">The sequence shown here is derived from an EMBL/GenBank/DDBJ whole genome shotgun (WGS) entry which is preliminary data.</text>
</comment>
<protein>
    <recommendedName>
        <fullName evidence="4">Integral membrane protein</fullName>
    </recommendedName>
</protein>
<accession>I0L107</accession>
<organism evidence="2 3">
    <name type="scientific">Micromonospora lupini str. Lupac 08</name>
    <dbReference type="NCBI Taxonomy" id="1150864"/>
    <lineage>
        <taxon>Bacteria</taxon>
        <taxon>Bacillati</taxon>
        <taxon>Actinomycetota</taxon>
        <taxon>Actinomycetes</taxon>
        <taxon>Micromonosporales</taxon>
        <taxon>Micromonosporaceae</taxon>
        <taxon>Micromonospora</taxon>
    </lineage>
</organism>
<dbReference type="RefSeq" id="WP_007458213.1">
    <property type="nucleotide sequence ID" value="NZ_HF570108.1"/>
</dbReference>
<sequence length="129" mass="13564">MSAIVARVAAASRSTRLSLWGLVVGILGLLIQWIADPGKFPLFPPGIVFIVVCGALVVFTVGRWWAPVFSVLISLWIVLGGWAAGQLTPNFRSDNAGTVAGNVVMSLGLAFAAVTGIMAMLGAWRARGR</sequence>
<evidence type="ECO:0008006" key="4">
    <source>
        <dbReference type="Google" id="ProtNLM"/>
    </source>
</evidence>
<dbReference type="Proteomes" id="UP000003448">
    <property type="component" value="Unassembled WGS sequence"/>
</dbReference>
<dbReference type="STRING" id="1150864.MILUP08_42425"/>
<feature type="transmembrane region" description="Helical" evidence="1">
    <location>
        <begin position="64"/>
        <end position="83"/>
    </location>
</feature>
<feature type="transmembrane region" description="Helical" evidence="1">
    <location>
        <begin position="103"/>
        <end position="124"/>
    </location>
</feature>
<dbReference type="AlphaFoldDB" id="I0L107"/>
<evidence type="ECO:0000313" key="3">
    <source>
        <dbReference type="Proteomes" id="UP000003448"/>
    </source>
</evidence>
<reference evidence="3" key="1">
    <citation type="journal article" date="2012" name="J. Bacteriol.">
        <title>Genome Sequence of Micromonospora lupini Lupac 08, Isolated from Root Nodules of Lupinus angustifolius.</title>
        <authorList>
            <person name="Alonso-Vega P."/>
            <person name="Normand P."/>
            <person name="Bacigalupe R."/>
            <person name="Pujic P."/>
            <person name="Lajus A."/>
            <person name="Vallenet D."/>
            <person name="Carro L."/>
            <person name="Coll P."/>
            <person name="Trujillo M.E."/>
        </authorList>
    </citation>
    <scope>NUCLEOTIDE SEQUENCE [LARGE SCALE GENOMIC DNA]</scope>
    <source>
        <strain evidence="3">Lupac 08</strain>
    </source>
</reference>
<keyword evidence="1" id="KW-1133">Transmembrane helix</keyword>
<feature type="transmembrane region" description="Helical" evidence="1">
    <location>
        <begin position="41"/>
        <end position="59"/>
    </location>
</feature>
<dbReference type="OrthoDB" id="4571541at2"/>
<name>I0L107_9ACTN</name>
<gene>
    <name evidence="2" type="ORF">MILUP08_42425</name>
</gene>
<keyword evidence="1" id="KW-0472">Membrane</keyword>
<feature type="transmembrane region" description="Helical" evidence="1">
    <location>
        <begin position="17"/>
        <end position="35"/>
    </location>
</feature>
<keyword evidence="1" id="KW-0812">Transmembrane</keyword>
<dbReference type="EMBL" id="CAIE01000018">
    <property type="protein sequence ID" value="CCH17504.1"/>
    <property type="molecule type" value="Genomic_DNA"/>
</dbReference>
<keyword evidence="3" id="KW-1185">Reference proteome</keyword>
<dbReference type="eggNOG" id="ENOG502ZQWG">
    <property type="taxonomic scope" value="Bacteria"/>
</dbReference>